<evidence type="ECO:0000259" key="3">
    <source>
        <dbReference type="Pfam" id="PF19305"/>
    </source>
</evidence>
<reference evidence="4 5" key="2">
    <citation type="submission" date="2024-03" db="EMBL/GenBank/DDBJ databases">
        <title>The Genome Sequence of Enterococcus sp. DIV2402.</title>
        <authorList>
            <consortium name="The Broad Institute Genomics Platform"/>
            <consortium name="The Broad Institute Microbial Omics Core"/>
            <consortium name="The Broad Institute Genomic Center for Infectious Diseases"/>
            <person name="Earl A."/>
            <person name="Manson A."/>
            <person name="Gilmore M."/>
            <person name="Schwartman J."/>
            <person name="Shea T."/>
            <person name="Abouelleil A."/>
            <person name="Cao P."/>
            <person name="Chapman S."/>
            <person name="Cusick C."/>
            <person name="Young S."/>
            <person name="Neafsey D."/>
            <person name="Nusbaum C."/>
            <person name="Birren B."/>
        </authorList>
    </citation>
    <scope>NUCLEOTIDE SEQUENCE [LARGE SCALE GENOMIC DNA]</scope>
    <source>
        <strain evidence="4 5">DIV2402</strain>
    </source>
</reference>
<comment type="similarity">
    <text evidence="1">Belongs to the PrpD family.</text>
</comment>
<dbReference type="InterPro" id="IPR045337">
    <property type="entry name" value="MmgE_PrpD_C"/>
</dbReference>
<dbReference type="InterPro" id="IPR045336">
    <property type="entry name" value="MmgE_PrpD_N"/>
</dbReference>
<sequence length="435" mass="48271">MTSQQFVHNFLTVEISTEAIQLAKQAFVDYMSSSLLAKHSPELIQLKTAYQEQLSGNCLLLGDTTAATASFSALYNGFQAHLLDIDDTHGSVRGHPSAVIFSALLTELENYTGKEIVEAYVIGLEIMARLGLAINPHHYLHGWHNTGTLGGLAATGALARLKKLSEEQTLTAMSIATSQAAGLQMQFGTPIKPLHAGLAAKQAVESIRLASAGLSAKQDFLFAKRGFFSVYAEEIKQGALFENWGKTWQIVSPGLWFKQYPFCSAAMAGADAAQALYQKYQLTAEQIKQVEVSFFYGKDQALVNRDPLTGEEGRFSIEYIVWLGITGQEYSLEKFSTKTLTEITRQELRKVRRYYIDEPTAPYTRVVVTLKNGQQVSQNITTPKGSPDNPLTFTEQQRKFYQTVTGTRANLIEQTLMNFETKHGKELKALLQEKD</sequence>
<dbReference type="Gene3D" id="1.10.4100.10">
    <property type="entry name" value="2-methylcitrate dehydratase PrpD"/>
    <property type="match status" value="1"/>
</dbReference>
<evidence type="ECO:0000313" key="4">
    <source>
        <dbReference type="EMBL" id="WYJ77197.1"/>
    </source>
</evidence>
<keyword evidence="5" id="KW-1185">Reference proteome</keyword>
<reference evidence="4 5" key="1">
    <citation type="submission" date="2021-03" db="EMBL/GenBank/DDBJ databases">
        <authorList>
            <person name="Gilmore M.S."/>
            <person name="Schwartzman J."/>
            <person name="Van Tyne D."/>
            <person name="Martin M."/>
            <person name="Earl A.M."/>
            <person name="Manson A.L."/>
            <person name="Straub T."/>
            <person name="Salamzade R."/>
            <person name="Saavedra J."/>
            <person name="Lebreton F."/>
            <person name="Prichula J."/>
            <person name="Schaufler K."/>
            <person name="Gaca A."/>
            <person name="Sgardioli B."/>
            <person name="Wagenaar J."/>
            <person name="Strong T."/>
        </authorList>
    </citation>
    <scope>NUCLEOTIDE SEQUENCE [LARGE SCALE GENOMIC DNA]</scope>
    <source>
        <strain evidence="4 5">DIV2402</strain>
    </source>
</reference>
<evidence type="ECO:0000313" key="5">
    <source>
        <dbReference type="Proteomes" id="UP000664701"/>
    </source>
</evidence>
<dbReference type="Pfam" id="PF03972">
    <property type="entry name" value="MmgE_PrpD_N"/>
    <property type="match status" value="1"/>
</dbReference>
<dbReference type="EMBL" id="CP147251">
    <property type="protein sequence ID" value="WYJ77197.1"/>
    <property type="molecule type" value="Genomic_DNA"/>
</dbReference>
<dbReference type="Pfam" id="PF19305">
    <property type="entry name" value="MmgE_PrpD_C"/>
    <property type="match status" value="1"/>
</dbReference>
<organism evidence="4 5">
    <name type="scientific">Candidatus Enterococcus lowellii</name>
    <dbReference type="NCBI Taxonomy" id="2230877"/>
    <lineage>
        <taxon>Bacteria</taxon>
        <taxon>Bacillati</taxon>
        <taxon>Bacillota</taxon>
        <taxon>Bacilli</taxon>
        <taxon>Lactobacillales</taxon>
        <taxon>Enterococcaceae</taxon>
        <taxon>Enterococcus</taxon>
    </lineage>
</organism>
<protein>
    <recommendedName>
        <fullName evidence="6">MmgE/PrpD family protein</fullName>
    </recommendedName>
</protein>
<evidence type="ECO:0008006" key="6">
    <source>
        <dbReference type="Google" id="ProtNLM"/>
    </source>
</evidence>
<dbReference type="RefSeq" id="WP_207942586.1">
    <property type="nucleotide sequence ID" value="NZ_CP147251.1"/>
</dbReference>
<dbReference type="PANTHER" id="PTHR16943:SF8">
    <property type="entry name" value="2-METHYLCITRATE DEHYDRATASE"/>
    <property type="match status" value="1"/>
</dbReference>
<dbReference type="InterPro" id="IPR042188">
    <property type="entry name" value="MmgE/PrpD_sf_2"/>
</dbReference>
<dbReference type="InterPro" id="IPR036148">
    <property type="entry name" value="MmgE/PrpD_sf"/>
</dbReference>
<proteinExistence type="inferred from homology"/>
<evidence type="ECO:0000256" key="1">
    <source>
        <dbReference type="ARBA" id="ARBA00006174"/>
    </source>
</evidence>
<dbReference type="Proteomes" id="UP000664701">
    <property type="component" value="Chromosome"/>
</dbReference>
<dbReference type="InterPro" id="IPR042183">
    <property type="entry name" value="MmgE/PrpD_sf_1"/>
</dbReference>
<accession>A0ABZ2SNT6</accession>
<dbReference type="SUPFAM" id="SSF103378">
    <property type="entry name" value="2-methylcitrate dehydratase PrpD"/>
    <property type="match status" value="1"/>
</dbReference>
<dbReference type="InterPro" id="IPR005656">
    <property type="entry name" value="MmgE_PrpD"/>
</dbReference>
<gene>
    <name evidence="4" type="ORF">DOK78_001835</name>
</gene>
<feature type="domain" description="MmgE/PrpD C-terminal" evidence="3">
    <location>
        <begin position="260"/>
        <end position="406"/>
    </location>
</feature>
<dbReference type="Gene3D" id="3.30.1330.120">
    <property type="entry name" value="2-methylcitrate dehydratase PrpD"/>
    <property type="match status" value="1"/>
</dbReference>
<dbReference type="PANTHER" id="PTHR16943">
    <property type="entry name" value="2-METHYLCITRATE DEHYDRATASE-RELATED"/>
    <property type="match status" value="1"/>
</dbReference>
<name>A0ABZ2SNT6_9ENTE</name>
<evidence type="ECO:0000259" key="2">
    <source>
        <dbReference type="Pfam" id="PF03972"/>
    </source>
</evidence>
<feature type="domain" description="MmgE/PrpD N-terminal" evidence="2">
    <location>
        <begin position="5"/>
        <end position="233"/>
    </location>
</feature>